<dbReference type="RefSeq" id="WP_089409632.1">
    <property type="nucleotide sequence ID" value="NZ_FZOU01000006.1"/>
</dbReference>
<dbReference type="GO" id="GO:0003677">
    <property type="term" value="F:DNA binding"/>
    <property type="evidence" value="ECO:0007669"/>
    <property type="project" value="UniProtKB-UniRule"/>
</dbReference>
<dbReference type="AlphaFoldDB" id="A0A239LAK6"/>
<reference evidence="3 4" key="1">
    <citation type="submission" date="2017-06" db="EMBL/GenBank/DDBJ databases">
        <authorList>
            <person name="Kim H.J."/>
            <person name="Triplett B.A."/>
        </authorList>
    </citation>
    <scope>NUCLEOTIDE SEQUENCE [LARGE SCALE GENOMIC DNA]</scope>
    <source>
        <strain evidence="3 4">DSM 18704</strain>
    </source>
</reference>
<proteinExistence type="predicted"/>
<keyword evidence="4" id="KW-1185">Reference proteome</keyword>
<dbReference type="Proteomes" id="UP000198356">
    <property type="component" value="Unassembled WGS sequence"/>
</dbReference>
<dbReference type="SUPFAM" id="SSF89447">
    <property type="entry name" value="AbrB/MazE/MraZ-like"/>
    <property type="match status" value="1"/>
</dbReference>
<feature type="domain" description="SpoVT-AbrB" evidence="2">
    <location>
        <begin position="7"/>
        <end position="51"/>
    </location>
</feature>
<evidence type="ECO:0000313" key="4">
    <source>
        <dbReference type="Proteomes" id="UP000198356"/>
    </source>
</evidence>
<evidence type="ECO:0000313" key="3">
    <source>
        <dbReference type="EMBL" id="SNT26689.1"/>
    </source>
</evidence>
<sequence>MPQAKVAKIFKNGASQAVRLPSEFRFDADEVYISRDEKTQDVILSMRPGAHLWNEFFAFVRGVETPDGWMDERPMNTVSKERNPLFREDD</sequence>
<dbReference type="EMBL" id="FZOU01000006">
    <property type="protein sequence ID" value="SNT26689.1"/>
    <property type="molecule type" value="Genomic_DNA"/>
</dbReference>
<dbReference type="Gene3D" id="2.10.260.10">
    <property type="match status" value="1"/>
</dbReference>
<keyword evidence="1" id="KW-0238">DNA-binding</keyword>
<dbReference type="InterPro" id="IPR007159">
    <property type="entry name" value="SpoVT-AbrB_dom"/>
</dbReference>
<dbReference type="InterPro" id="IPR037914">
    <property type="entry name" value="SpoVT-AbrB_sf"/>
</dbReference>
<evidence type="ECO:0000259" key="2">
    <source>
        <dbReference type="PROSITE" id="PS51740"/>
    </source>
</evidence>
<dbReference type="PROSITE" id="PS51740">
    <property type="entry name" value="SPOVT_ABRB"/>
    <property type="match status" value="1"/>
</dbReference>
<name>A0A239LAK6_9BACT</name>
<gene>
    <name evidence="3" type="ORF">SAMN05421770_106183</name>
</gene>
<evidence type="ECO:0000256" key="1">
    <source>
        <dbReference type="PROSITE-ProRule" id="PRU01076"/>
    </source>
</evidence>
<dbReference type="OrthoDB" id="9810009at2"/>
<protein>
    <submittedName>
        <fullName evidence="3">Antitoxin VapB</fullName>
    </submittedName>
</protein>
<organism evidence="3 4">
    <name type="scientific">Granulicella rosea</name>
    <dbReference type="NCBI Taxonomy" id="474952"/>
    <lineage>
        <taxon>Bacteria</taxon>
        <taxon>Pseudomonadati</taxon>
        <taxon>Acidobacteriota</taxon>
        <taxon>Terriglobia</taxon>
        <taxon>Terriglobales</taxon>
        <taxon>Acidobacteriaceae</taxon>
        <taxon>Granulicella</taxon>
    </lineage>
</organism>
<accession>A0A239LAK6</accession>